<comment type="subcellular location">
    <subcellularLocation>
        <location evidence="6">Cell membrane</location>
        <topology evidence="6">Multi-pass membrane protein</topology>
    </subcellularLocation>
    <subcellularLocation>
        <location evidence="1">Membrane</location>
        <topology evidence="1">Multi-pass membrane protein</topology>
    </subcellularLocation>
</comment>
<comment type="similarity">
    <text evidence="2 6">Belongs to the 4-toluene sulfonate uptake permease (TSUP) (TC 2.A.102) family.</text>
</comment>
<dbReference type="Proteomes" id="UP000242175">
    <property type="component" value="Chromosome small"/>
</dbReference>
<organism evidence="7 8">
    <name type="scientific">Paraphotobacterium marinum</name>
    <dbReference type="NCBI Taxonomy" id="1755811"/>
    <lineage>
        <taxon>Bacteria</taxon>
        <taxon>Pseudomonadati</taxon>
        <taxon>Pseudomonadota</taxon>
        <taxon>Gammaproteobacteria</taxon>
        <taxon>Vibrionales</taxon>
        <taxon>Vibrionaceae</taxon>
        <taxon>Paraphotobacterium</taxon>
    </lineage>
</organism>
<dbReference type="PANTHER" id="PTHR43701:SF2">
    <property type="entry name" value="MEMBRANE TRANSPORTER PROTEIN YJNA-RELATED"/>
    <property type="match status" value="1"/>
</dbReference>
<name>A0A220VFZ6_9GAMM</name>
<dbReference type="RefSeq" id="WP_089074088.1">
    <property type="nucleotide sequence ID" value="NZ_CP022356.1"/>
</dbReference>
<dbReference type="InterPro" id="IPR002781">
    <property type="entry name" value="TM_pro_TauE-like"/>
</dbReference>
<evidence type="ECO:0000256" key="6">
    <source>
        <dbReference type="RuleBase" id="RU363041"/>
    </source>
</evidence>
<keyword evidence="4 6" id="KW-1133">Transmembrane helix</keyword>
<dbReference type="EMBL" id="CP022356">
    <property type="protein sequence ID" value="ASK79180.1"/>
    <property type="molecule type" value="Genomic_DNA"/>
</dbReference>
<reference evidence="7 8" key="1">
    <citation type="journal article" date="2016" name="Int. J. Syst. Evol. Microbiol.">
        <title>Paraphotobacterium marinum gen. nov., sp. nov., a member of the family Vibrionaceae, isolated from surface seawater.</title>
        <authorList>
            <person name="Huang Z."/>
            <person name="Dong C."/>
            <person name="Shao Z."/>
        </authorList>
    </citation>
    <scope>NUCLEOTIDE SEQUENCE [LARGE SCALE GENOMIC DNA]</scope>
    <source>
        <strain evidence="7 8">NSCS20N07D</strain>
    </source>
</reference>
<evidence type="ECO:0000256" key="4">
    <source>
        <dbReference type="ARBA" id="ARBA00022989"/>
    </source>
</evidence>
<dbReference type="PANTHER" id="PTHR43701">
    <property type="entry name" value="MEMBRANE TRANSPORTER PROTEIN MJ0441-RELATED"/>
    <property type="match status" value="1"/>
</dbReference>
<evidence type="ECO:0000256" key="2">
    <source>
        <dbReference type="ARBA" id="ARBA00009142"/>
    </source>
</evidence>
<evidence type="ECO:0000256" key="3">
    <source>
        <dbReference type="ARBA" id="ARBA00022692"/>
    </source>
</evidence>
<dbReference type="KEGG" id="pmai:CF386_08910"/>
<dbReference type="OrthoDB" id="3431260at2"/>
<feature type="transmembrane region" description="Helical" evidence="6">
    <location>
        <begin position="81"/>
        <end position="104"/>
    </location>
</feature>
<evidence type="ECO:0000256" key="1">
    <source>
        <dbReference type="ARBA" id="ARBA00004141"/>
    </source>
</evidence>
<evidence type="ECO:0000256" key="5">
    <source>
        <dbReference type="ARBA" id="ARBA00023136"/>
    </source>
</evidence>
<feature type="transmembrane region" description="Helical" evidence="6">
    <location>
        <begin position="7"/>
        <end position="37"/>
    </location>
</feature>
<dbReference type="InterPro" id="IPR051598">
    <property type="entry name" value="TSUP/Inactive_protease-like"/>
</dbReference>
<keyword evidence="6" id="KW-1003">Cell membrane</keyword>
<evidence type="ECO:0000313" key="8">
    <source>
        <dbReference type="Proteomes" id="UP000242175"/>
    </source>
</evidence>
<dbReference type="AlphaFoldDB" id="A0A220VFZ6"/>
<keyword evidence="3 6" id="KW-0812">Transmembrane</keyword>
<sequence>MESILIICLVGLMSGFTTVLFGFGGGFIMVPFIYHFLWFSDPSLHQESMLIAIATSSSIMMMSSVFATYKNYQLKIMNVSMIFPLFYYIGIGALVGSFLSTIILDQILKLLFVLYLIVTIIDCLFRKGFIEIQPLNQKTNHSSFLKVFS</sequence>
<dbReference type="Pfam" id="PF01925">
    <property type="entry name" value="TauE"/>
    <property type="match status" value="1"/>
</dbReference>
<evidence type="ECO:0000313" key="7">
    <source>
        <dbReference type="EMBL" id="ASK79180.1"/>
    </source>
</evidence>
<accession>A0A220VFZ6</accession>
<proteinExistence type="inferred from homology"/>
<keyword evidence="8" id="KW-1185">Reference proteome</keyword>
<keyword evidence="5 6" id="KW-0472">Membrane</keyword>
<feature type="transmembrane region" description="Helical" evidence="6">
    <location>
        <begin position="110"/>
        <end position="129"/>
    </location>
</feature>
<gene>
    <name evidence="7" type="ORF">CF386_08910</name>
</gene>
<protein>
    <recommendedName>
        <fullName evidence="6">Probable membrane transporter protein</fullName>
    </recommendedName>
</protein>
<dbReference type="GO" id="GO:0005886">
    <property type="term" value="C:plasma membrane"/>
    <property type="evidence" value="ECO:0007669"/>
    <property type="project" value="UniProtKB-SubCell"/>
</dbReference>
<feature type="transmembrane region" description="Helical" evidence="6">
    <location>
        <begin position="49"/>
        <end position="69"/>
    </location>
</feature>